<dbReference type="PANTHER" id="PTHR45915">
    <property type="entry name" value="TRANSCRIPTION INTERMEDIARY FACTOR"/>
    <property type="match status" value="1"/>
</dbReference>
<dbReference type="Pfam" id="PF00628">
    <property type="entry name" value="PHD"/>
    <property type="match status" value="1"/>
</dbReference>
<dbReference type="InterPro" id="IPR011011">
    <property type="entry name" value="Znf_FYVE_PHD"/>
</dbReference>
<dbReference type="Gene3D" id="3.30.160.60">
    <property type="entry name" value="Classic Zinc Finger"/>
    <property type="match status" value="1"/>
</dbReference>
<evidence type="ECO:0000313" key="9">
    <source>
        <dbReference type="Proteomes" id="UP000272942"/>
    </source>
</evidence>
<feature type="coiled-coil region" evidence="6">
    <location>
        <begin position="136"/>
        <end position="163"/>
    </location>
</feature>
<evidence type="ECO:0000259" key="7">
    <source>
        <dbReference type="PROSITE" id="PS50119"/>
    </source>
</evidence>
<evidence type="ECO:0000256" key="2">
    <source>
        <dbReference type="ARBA" id="ARBA00022723"/>
    </source>
</evidence>
<keyword evidence="4" id="KW-0862">Zinc</keyword>
<dbReference type="WBParaSite" id="ECPE_0001234901-mRNA-1">
    <property type="protein sequence ID" value="ECPE_0001234901-mRNA-1"/>
    <property type="gene ID" value="ECPE_0001234901"/>
</dbReference>
<dbReference type="SMART" id="SM00249">
    <property type="entry name" value="PHD"/>
    <property type="match status" value="1"/>
</dbReference>
<dbReference type="InterPro" id="IPR019787">
    <property type="entry name" value="Znf_PHD-finger"/>
</dbReference>
<evidence type="ECO:0000256" key="3">
    <source>
        <dbReference type="ARBA" id="ARBA00022771"/>
    </source>
</evidence>
<accession>A0A183AZC8</accession>
<dbReference type="GO" id="GO:0005634">
    <property type="term" value="C:nucleus"/>
    <property type="evidence" value="ECO:0007669"/>
    <property type="project" value="UniProtKB-SubCell"/>
</dbReference>
<dbReference type="InterPro" id="IPR001965">
    <property type="entry name" value="Znf_PHD"/>
</dbReference>
<keyword evidence="2" id="KW-0479">Metal-binding</keyword>
<dbReference type="InterPro" id="IPR013083">
    <property type="entry name" value="Znf_RING/FYVE/PHD"/>
</dbReference>
<evidence type="ECO:0000256" key="1">
    <source>
        <dbReference type="ARBA" id="ARBA00004123"/>
    </source>
</evidence>
<organism evidence="10">
    <name type="scientific">Echinostoma caproni</name>
    <dbReference type="NCBI Taxonomy" id="27848"/>
    <lineage>
        <taxon>Eukaryota</taxon>
        <taxon>Metazoa</taxon>
        <taxon>Spiralia</taxon>
        <taxon>Lophotrochozoa</taxon>
        <taxon>Platyhelminthes</taxon>
        <taxon>Trematoda</taxon>
        <taxon>Digenea</taxon>
        <taxon>Plagiorchiida</taxon>
        <taxon>Echinostomata</taxon>
        <taxon>Echinostomatoidea</taxon>
        <taxon>Echinostomatidae</taxon>
        <taxon>Echinostoma</taxon>
    </lineage>
</organism>
<dbReference type="PANTHER" id="PTHR45915:SF6">
    <property type="entry name" value="E3 UBIQUITIN-PROTEIN LIGASE TRIM33"/>
    <property type="match status" value="1"/>
</dbReference>
<protein>
    <submittedName>
        <fullName evidence="10">B box-type domain-containing protein</fullName>
    </submittedName>
</protein>
<dbReference type="GO" id="GO:0000785">
    <property type="term" value="C:chromatin"/>
    <property type="evidence" value="ECO:0007669"/>
    <property type="project" value="TreeGrafter"/>
</dbReference>
<keyword evidence="6" id="KW-0175">Coiled coil</keyword>
<gene>
    <name evidence="8" type="ORF">ECPE_LOCUS12313</name>
</gene>
<evidence type="ECO:0000256" key="4">
    <source>
        <dbReference type="ARBA" id="ARBA00022833"/>
    </source>
</evidence>
<dbReference type="SUPFAM" id="SSF57903">
    <property type="entry name" value="FYVE/PHD zinc finger"/>
    <property type="match status" value="1"/>
</dbReference>
<reference evidence="8 9" key="2">
    <citation type="submission" date="2018-11" db="EMBL/GenBank/DDBJ databases">
        <authorList>
            <consortium name="Pathogen Informatics"/>
        </authorList>
    </citation>
    <scope>NUCLEOTIDE SEQUENCE [LARGE SCALE GENOMIC DNA]</scope>
    <source>
        <strain evidence="8 9">Egypt</strain>
    </source>
</reference>
<dbReference type="GO" id="GO:0008270">
    <property type="term" value="F:zinc ion binding"/>
    <property type="evidence" value="ECO:0007669"/>
    <property type="project" value="UniProtKB-KW"/>
</dbReference>
<dbReference type="SUPFAM" id="SSF57845">
    <property type="entry name" value="B-box zinc-binding domain"/>
    <property type="match status" value="1"/>
</dbReference>
<dbReference type="Gene3D" id="3.30.40.10">
    <property type="entry name" value="Zinc/RING finger domain, C3HC4 (zinc finger)"/>
    <property type="match status" value="1"/>
</dbReference>
<dbReference type="AlphaFoldDB" id="A0A183AZC8"/>
<dbReference type="PROSITE" id="PS50119">
    <property type="entry name" value="ZF_BBOX"/>
    <property type="match status" value="1"/>
</dbReference>
<evidence type="ECO:0000256" key="6">
    <source>
        <dbReference type="SAM" id="Coils"/>
    </source>
</evidence>
<keyword evidence="3 5" id="KW-0863">Zinc-finger</keyword>
<evidence type="ECO:0000256" key="5">
    <source>
        <dbReference type="PROSITE-ProRule" id="PRU00024"/>
    </source>
</evidence>
<sequence length="444" mass="49286">MVKSRRHTAALTELLQHTPDDNLRCEAHPHETLECFCEACGILTCRDCQLSVHRDHGSHRWVGEKASLLKSPLEEAVAKLQHCEPQLAQSASIALNASTNTKDDSFLGSVEKTRLAIEARASSLILRIRSRTDALLKELDKKCNESVQQLMSAETLIEQLQQQIQFTLEFANRLIKNKDAHPASLVQLFDVVQNRLECLRSRAERLISDAPPSADSVEAPVNSPDSSDLSAWRKSTLGWRTTANTRALFFGNWNPEDLARHSGQVVWLPKPTRYGDQSVPVKLESGSSEMNMQSSDTIRSNGTERLTDLKSDLLPHMTSYGDFSDNLIELDNHNCETPIQPSMGCAICFGGGLLAHCGQCRRTYHLDCHLPRLTSVSLVPGWVCGLCADQDAANVASVDPTVPGGLSQTDYLVWVVDQLPGSCAFHPTSRLRLNNTVYTHFDYR</sequence>
<comment type="subcellular location">
    <subcellularLocation>
        <location evidence="1">Nucleus</location>
    </subcellularLocation>
</comment>
<proteinExistence type="predicted"/>
<dbReference type="Proteomes" id="UP000272942">
    <property type="component" value="Unassembled WGS sequence"/>
</dbReference>
<dbReference type="Pfam" id="PF00643">
    <property type="entry name" value="zf-B_box"/>
    <property type="match status" value="1"/>
</dbReference>
<dbReference type="InterPro" id="IPR000315">
    <property type="entry name" value="Znf_B-box"/>
</dbReference>
<reference evidence="10" key="1">
    <citation type="submission" date="2016-06" db="UniProtKB">
        <authorList>
            <consortium name="WormBaseParasite"/>
        </authorList>
    </citation>
    <scope>IDENTIFICATION</scope>
</reference>
<feature type="domain" description="B box-type" evidence="7">
    <location>
        <begin position="20"/>
        <end position="64"/>
    </location>
</feature>
<name>A0A183AZC8_9TREM</name>
<evidence type="ECO:0000313" key="8">
    <source>
        <dbReference type="EMBL" id="VDP89585.1"/>
    </source>
</evidence>
<keyword evidence="9" id="KW-1185">Reference proteome</keyword>
<dbReference type="OrthoDB" id="6020909at2759"/>
<dbReference type="EMBL" id="UZAN01052615">
    <property type="protein sequence ID" value="VDP89585.1"/>
    <property type="molecule type" value="Genomic_DNA"/>
</dbReference>
<evidence type="ECO:0000313" key="10">
    <source>
        <dbReference type="WBParaSite" id="ECPE_0001234901-mRNA-1"/>
    </source>
</evidence>